<protein>
    <recommendedName>
        <fullName evidence="10">Bidirectional sugar transporter SWEET</fullName>
    </recommendedName>
</protein>
<feature type="transmembrane region" description="Helical" evidence="10">
    <location>
        <begin position="131"/>
        <end position="152"/>
    </location>
</feature>
<dbReference type="Gene3D" id="1.20.1280.290">
    <property type="match status" value="2"/>
</dbReference>
<evidence type="ECO:0000256" key="8">
    <source>
        <dbReference type="ARBA" id="ARBA00022989"/>
    </source>
</evidence>
<keyword evidence="4" id="KW-1003">Cell membrane</keyword>
<accession>A0A9Q1KSC7</accession>
<dbReference type="FunFam" id="1.20.1280.290:FF:000003">
    <property type="entry name" value="Bidirectional sugar transporter SWEET"/>
    <property type="match status" value="1"/>
</dbReference>
<dbReference type="InterPro" id="IPR004316">
    <property type="entry name" value="SWEET_rpt"/>
</dbReference>
<feature type="transmembrane region" description="Helical" evidence="10">
    <location>
        <begin position="192"/>
        <end position="213"/>
    </location>
</feature>
<sequence>MPILTVHTLAVIFGILGNAVSVGVFLAPVPTFYRIYKKKSSEGYQSIPYVVSLFSALLLLYYGSLKTDGILLITINSFGIAIELLYLMIYVVYAPKKAKNLTLQLLLVGDLGGCSLVMVLTTFLARGSKRVAVVGWINAIINFSVFAAPLGVMRQVIRTKSVEFMPVSLSLALCLNATMWFFYGFFIKDYFIAVPNVLGFILGMVQVVLYLIYRWSSSKVEKDLSQHEPNNDPKLDSENIGSNKNQQTELKVIVGDAVVN</sequence>
<dbReference type="InterPro" id="IPR047664">
    <property type="entry name" value="SWEET"/>
</dbReference>
<keyword evidence="9 10" id="KW-0472">Membrane</keyword>
<feature type="transmembrane region" description="Helical" evidence="10">
    <location>
        <begin position="105"/>
        <end position="125"/>
    </location>
</feature>
<keyword evidence="5 10" id="KW-0762">Sugar transport</keyword>
<keyword evidence="12" id="KW-1185">Reference proteome</keyword>
<keyword evidence="6 10" id="KW-0812">Transmembrane</keyword>
<evidence type="ECO:0000256" key="4">
    <source>
        <dbReference type="ARBA" id="ARBA00022475"/>
    </source>
</evidence>
<evidence type="ECO:0000256" key="3">
    <source>
        <dbReference type="ARBA" id="ARBA00022448"/>
    </source>
</evidence>
<proteinExistence type="inferred from homology"/>
<evidence type="ECO:0000256" key="7">
    <source>
        <dbReference type="ARBA" id="ARBA00022737"/>
    </source>
</evidence>
<dbReference type="EMBL" id="JAKOGI010000035">
    <property type="protein sequence ID" value="KAJ8447782.1"/>
    <property type="molecule type" value="Genomic_DNA"/>
</dbReference>
<dbReference type="FunFam" id="1.20.1280.290:FF:000001">
    <property type="entry name" value="Bidirectional sugar transporter SWEET"/>
    <property type="match status" value="1"/>
</dbReference>
<keyword evidence="3 10" id="KW-0813">Transport</keyword>
<dbReference type="GO" id="GO:0051119">
    <property type="term" value="F:sugar transmembrane transporter activity"/>
    <property type="evidence" value="ECO:0007669"/>
    <property type="project" value="InterPro"/>
</dbReference>
<comment type="subcellular location">
    <subcellularLocation>
        <location evidence="1 10">Cell membrane</location>
        <topology evidence="1 10">Multi-pass membrane protein</topology>
    </subcellularLocation>
</comment>
<dbReference type="Pfam" id="PF03083">
    <property type="entry name" value="MtN3_slv"/>
    <property type="match status" value="2"/>
</dbReference>
<comment type="similarity">
    <text evidence="2 10">Belongs to the SWEET sugar transporter family.</text>
</comment>
<feature type="transmembrane region" description="Helical" evidence="10">
    <location>
        <begin position="6"/>
        <end position="27"/>
    </location>
</feature>
<evidence type="ECO:0000256" key="2">
    <source>
        <dbReference type="ARBA" id="ARBA00007809"/>
    </source>
</evidence>
<evidence type="ECO:0000313" key="11">
    <source>
        <dbReference type="EMBL" id="KAJ8447782.1"/>
    </source>
</evidence>
<comment type="caution">
    <text evidence="11">The sequence shown here is derived from an EMBL/GenBank/DDBJ whole genome shotgun (WGS) entry which is preliminary data.</text>
</comment>
<organism evidence="11 12">
    <name type="scientific">Carnegiea gigantea</name>
    <dbReference type="NCBI Taxonomy" id="171969"/>
    <lineage>
        <taxon>Eukaryota</taxon>
        <taxon>Viridiplantae</taxon>
        <taxon>Streptophyta</taxon>
        <taxon>Embryophyta</taxon>
        <taxon>Tracheophyta</taxon>
        <taxon>Spermatophyta</taxon>
        <taxon>Magnoliopsida</taxon>
        <taxon>eudicotyledons</taxon>
        <taxon>Gunneridae</taxon>
        <taxon>Pentapetalae</taxon>
        <taxon>Caryophyllales</taxon>
        <taxon>Cactineae</taxon>
        <taxon>Cactaceae</taxon>
        <taxon>Cactoideae</taxon>
        <taxon>Echinocereeae</taxon>
        <taxon>Carnegiea</taxon>
    </lineage>
</organism>
<feature type="transmembrane region" description="Helical" evidence="10">
    <location>
        <begin position="47"/>
        <end position="64"/>
    </location>
</feature>
<evidence type="ECO:0000256" key="6">
    <source>
        <dbReference type="ARBA" id="ARBA00022692"/>
    </source>
</evidence>
<reference evidence="11" key="1">
    <citation type="submission" date="2022-04" db="EMBL/GenBank/DDBJ databases">
        <title>Carnegiea gigantea Genome sequencing and assembly v2.</title>
        <authorList>
            <person name="Copetti D."/>
            <person name="Sanderson M.J."/>
            <person name="Burquez A."/>
            <person name="Wojciechowski M.F."/>
        </authorList>
    </citation>
    <scope>NUCLEOTIDE SEQUENCE</scope>
    <source>
        <strain evidence="11">SGP5-SGP5p</strain>
        <tissue evidence="11">Aerial part</tissue>
    </source>
</reference>
<keyword evidence="7" id="KW-0677">Repeat</keyword>
<name>A0A9Q1KSC7_9CARY</name>
<dbReference type="GO" id="GO:0005886">
    <property type="term" value="C:plasma membrane"/>
    <property type="evidence" value="ECO:0007669"/>
    <property type="project" value="UniProtKB-SubCell"/>
</dbReference>
<feature type="transmembrane region" description="Helical" evidence="10">
    <location>
        <begin position="70"/>
        <end position="93"/>
    </location>
</feature>
<comment type="function">
    <text evidence="10">Mediates both low-affinity uptake and efflux of sugar across the membrane.</text>
</comment>
<dbReference type="PANTHER" id="PTHR10791">
    <property type="entry name" value="RAG1-ACTIVATING PROTEIN 1"/>
    <property type="match status" value="1"/>
</dbReference>
<evidence type="ECO:0000256" key="10">
    <source>
        <dbReference type="RuleBase" id="RU910715"/>
    </source>
</evidence>
<dbReference type="Proteomes" id="UP001153076">
    <property type="component" value="Unassembled WGS sequence"/>
</dbReference>
<feature type="transmembrane region" description="Helical" evidence="10">
    <location>
        <begin position="164"/>
        <end position="186"/>
    </location>
</feature>
<evidence type="ECO:0000256" key="5">
    <source>
        <dbReference type="ARBA" id="ARBA00022597"/>
    </source>
</evidence>
<dbReference type="PANTHER" id="PTHR10791:SF134">
    <property type="entry name" value="BIDIRECTIONAL SUGAR TRANSPORTER SWEET9"/>
    <property type="match status" value="1"/>
</dbReference>
<keyword evidence="8 10" id="KW-1133">Transmembrane helix</keyword>
<dbReference type="OrthoDB" id="409725at2759"/>
<evidence type="ECO:0000256" key="1">
    <source>
        <dbReference type="ARBA" id="ARBA00004651"/>
    </source>
</evidence>
<dbReference type="AlphaFoldDB" id="A0A9Q1KSC7"/>
<gene>
    <name evidence="11" type="ORF">Cgig2_015145</name>
</gene>
<evidence type="ECO:0000256" key="9">
    <source>
        <dbReference type="ARBA" id="ARBA00023136"/>
    </source>
</evidence>
<evidence type="ECO:0000313" key="12">
    <source>
        <dbReference type="Proteomes" id="UP001153076"/>
    </source>
</evidence>